<dbReference type="Proteomes" id="UP001239111">
    <property type="component" value="Chromosome 3"/>
</dbReference>
<protein>
    <submittedName>
        <fullName evidence="1">Uncharacterized protein</fullName>
    </submittedName>
</protein>
<sequence length="301" mass="33970">MIRILILSTALVAFACDKISNFGGDSVKSRTNLFEEETAMRDSEIDLVAAESGFINSYYDAAASKIGHKTILEELPDQLYVVKGDEVQTSDYPFVVSLQSANFKHCCGGSIIAPYLILTAAHCLWLAKCHITQVQVPSDEVPLSRNYQIMYRIPHPKYDNEMHVNDIALLVLNRRVTKGQTVDLLGKNWRVKPGSVSYALGWGKTEFRFESKELRRADLPVIPESNCWKYYKTPGFWICTDSRYKDVCHGDSGGPLMVERYQVGVISMGKGCLSGMPTVFTNVGAYRKWIDKYVAYYDRQT</sequence>
<evidence type="ECO:0000313" key="2">
    <source>
        <dbReference type="Proteomes" id="UP001239111"/>
    </source>
</evidence>
<dbReference type="EMBL" id="CM056743">
    <property type="protein sequence ID" value="KAJ8672539.1"/>
    <property type="molecule type" value="Genomic_DNA"/>
</dbReference>
<proteinExistence type="predicted"/>
<name>A0ACC2NN67_9HYME</name>
<organism evidence="1 2">
    <name type="scientific">Eretmocerus hayati</name>
    <dbReference type="NCBI Taxonomy" id="131215"/>
    <lineage>
        <taxon>Eukaryota</taxon>
        <taxon>Metazoa</taxon>
        <taxon>Ecdysozoa</taxon>
        <taxon>Arthropoda</taxon>
        <taxon>Hexapoda</taxon>
        <taxon>Insecta</taxon>
        <taxon>Pterygota</taxon>
        <taxon>Neoptera</taxon>
        <taxon>Endopterygota</taxon>
        <taxon>Hymenoptera</taxon>
        <taxon>Apocrita</taxon>
        <taxon>Proctotrupomorpha</taxon>
        <taxon>Chalcidoidea</taxon>
        <taxon>Aphelinidae</taxon>
        <taxon>Aphelininae</taxon>
        <taxon>Eretmocerus</taxon>
    </lineage>
</organism>
<gene>
    <name evidence="1" type="ORF">QAD02_003798</name>
</gene>
<accession>A0ACC2NN67</accession>
<comment type="caution">
    <text evidence="1">The sequence shown here is derived from an EMBL/GenBank/DDBJ whole genome shotgun (WGS) entry which is preliminary data.</text>
</comment>
<evidence type="ECO:0000313" key="1">
    <source>
        <dbReference type="EMBL" id="KAJ8672539.1"/>
    </source>
</evidence>
<keyword evidence="2" id="KW-1185">Reference proteome</keyword>
<reference evidence="1" key="1">
    <citation type="submission" date="2023-04" db="EMBL/GenBank/DDBJ databases">
        <title>A chromosome-level genome assembly of the parasitoid wasp Eretmocerus hayati.</title>
        <authorList>
            <person name="Zhong Y."/>
            <person name="Liu S."/>
            <person name="Liu Y."/>
        </authorList>
    </citation>
    <scope>NUCLEOTIDE SEQUENCE</scope>
    <source>
        <strain evidence="1">ZJU_SS_LIU_2023</strain>
    </source>
</reference>